<keyword evidence="1" id="KW-0540">Nuclease</keyword>
<keyword evidence="3" id="KW-0269">Exonuclease</keyword>
<evidence type="ECO:0008006" key="6">
    <source>
        <dbReference type="Google" id="ProtNLM"/>
    </source>
</evidence>
<organism evidence="4 5">
    <name type="scientific">Hericium alpestre</name>
    <dbReference type="NCBI Taxonomy" id="135208"/>
    <lineage>
        <taxon>Eukaryota</taxon>
        <taxon>Fungi</taxon>
        <taxon>Dikarya</taxon>
        <taxon>Basidiomycota</taxon>
        <taxon>Agaricomycotina</taxon>
        <taxon>Agaricomycetes</taxon>
        <taxon>Russulales</taxon>
        <taxon>Hericiaceae</taxon>
        <taxon>Hericium</taxon>
    </lineage>
</organism>
<dbReference type="InterPro" id="IPR012337">
    <property type="entry name" value="RNaseH-like_sf"/>
</dbReference>
<dbReference type="SUPFAM" id="SSF53098">
    <property type="entry name" value="Ribonuclease H-like"/>
    <property type="match status" value="1"/>
</dbReference>
<evidence type="ECO:0000313" key="4">
    <source>
        <dbReference type="EMBL" id="TFY83998.1"/>
    </source>
</evidence>
<evidence type="ECO:0000313" key="5">
    <source>
        <dbReference type="Proteomes" id="UP000298061"/>
    </source>
</evidence>
<gene>
    <name evidence="4" type="ORF">EWM64_g2</name>
</gene>
<dbReference type="Gene3D" id="3.30.420.10">
    <property type="entry name" value="Ribonuclease H-like superfamily/Ribonuclease H"/>
    <property type="match status" value="1"/>
</dbReference>
<proteinExistence type="predicted"/>
<dbReference type="PANTHER" id="PTHR12801">
    <property type="entry name" value="RNA EXONUCLEASE REXO1 / RECO3 FAMILY MEMBER-RELATED"/>
    <property type="match status" value="1"/>
</dbReference>
<dbReference type="OrthoDB" id="8191639at2759"/>
<dbReference type="GO" id="GO:0003676">
    <property type="term" value="F:nucleic acid binding"/>
    <property type="evidence" value="ECO:0007669"/>
    <property type="project" value="InterPro"/>
</dbReference>
<sequence>MAPQYHRPTSQDVVALACTVIGVGPGGSTSMLARVAITNYRGEVLLDCYVAPTMPVTDYRTATTGIEPGHLHSVGSANKFNDVQQWVATTIRDKVVVGYALWNDLSGQLPFYP</sequence>
<dbReference type="STRING" id="135208.A0A4Z0ADE0"/>
<protein>
    <recommendedName>
        <fullName evidence="6">Exonuclease domain-containing protein</fullName>
    </recommendedName>
</protein>
<comment type="caution">
    <text evidence="4">The sequence shown here is derived from an EMBL/GenBank/DDBJ whole genome shotgun (WGS) entry which is preliminary data.</text>
</comment>
<dbReference type="PANTHER" id="PTHR12801:SF45">
    <property type="entry name" value="RNA EXONUCLEASE 4"/>
    <property type="match status" value="1"/>
</dbReference>
<accession>A0A4Z0ADE0</accession>
<dbReference type="InterPro" id="IPR036397">
    <property type="entry name" value="RNaseH_sf"/>
</dbReference>
<evidence type="ECO:0000256" key="3">
    <source>
        <dbReference type="ARBA" id="ARBA00022839"/>
    </source>
</evidence>
<evidence type="ECO:0000256" key="2">
    <source>
        <dbReference type="ARBA" id="ARBA00022801"/>
    </source>
</evidence>
<dbReference type="InterPro" id="IPR047021">
    <property type="entry name" value="REXO1/3/4-like"/>
</dbReference>
<dbReference type="AlphaFoldDB" id="A0A4Z0ADE0"/>
<dbReference type="GO" id="GO:0004527">
    <property type="term" value="F:exonuclease activity"/>
    <property type="evidence" value="ECO:0007669"/>
    <property type="project" value="UniProtKB-KW"/>
</dbReference>
<keyword evidence="5" id="KW-1185">Reference proteome</keyword>
<dbReference type="Proteomes" id="UP000298061">
    <property type="component" value="Unassembled WGS sequence"/>
</dbReference>
<reference evidence="4 5" key="1">
    <citation type="submission" date="2019-02" db="EMBL/GenBank/DDBJ databases">
        <title>Genome sequencing of the rare red list fungi Hericium alpestre (H. flagellum).</title>
        <authorList>
            <person name="Buettner E."/>
            <person name="Kellner H."/>
        </authorList>
    </citation>
    <scope>NUCLEOTIDE SEQUENCE [LARGE SCALE GENOMIC DNA]</scope>
    <source>
        <strain evidence="4 5">DSM 108284</strain>
    </source>
</reference>
<dbReference type="GO" id="GO:0005634">
    <property type="term" value="C:nucleus"/>
    <property type="evidence" value="ECO:0007669"/>
    <property type="project" value="TreeGrafter"/>
</dbReference>
<dbReference type="EMBL" id="SFCI01000001">
    <property type="protein sequence ID" value="TFY83998.1"/>
    <property type="molecule type" value="Genomic_DNA"/>
</dbReference>
<evidence type="ECO:0000256" key="1">
    <source>
        <dbReference type="ARBA" id="ARBA00022722"/>
    </source>
</evidence>
<keyword evidence="2" id="KW-0378">Hydrolase</keyword>
<name>A0A4Z0ADE0_9AGAM</name>